<accession>A0A6G9YZ61</accession>
<feature type="binding site" evidence="10">
    <location>
        <position position="281"/>
    </location>
    <ligand>
        <name>substrate</name>
    </ligand>
</feature>
<organism evidence="13 14">
    <name type="scientific">Nocardia terpenica</name>
    <dbReference type="NCBI Taxonomy" id="455432"/>
    <lineage>
        <taxon>Bacteria</taxon>
        <taxon>Bacillati</taxon>
        <taxon>Actinomycetota</taxon>
        <taxon>Actinomycetes</taxon>
        <taxon>Mycobacteriales</taxon>
        <taxon>Nocardiaceae</taxon>
        <taxon>Nocardia</taxon>
    </lineage>
</organism>
<dbReference type="GO" id="GO:0000271">
    <property type="term" value="P:polysaccharide biosynthetic process"/>
    <property type="evidence" value="ECO:0007669"/>
    <property type="project" value="InterPro"/>
</dbReference>
<comment type="catalytic activity">
    <reaction evidence="6 8">
        <text>UDP-alpha-D-glucose + 2 NAD(+) + H2O = UDP-alpha-D-glucuronate + 2 NADH + 3 H(+)</text>
        <dbReference type="Rhea" id="RHEA:23596"/>
        <dbReference type="ChEBI" id="CHEBI:15377"/>
        <dbReference type="ChEBI" id="CHEBI:15378"/>
        <dbReference type="ChEBI" id="CHEBI:57540"/>
        <dbReference type="ChEBI" id="CHEBI:57945"/>
        <dbReference type="ChEBI" id="CHEBI:58052"/>
        <dbReference type="ChEBI" id="CHEBI:58885"/>
        <dbReference type="EC" id="1.1.1.22"/>
    </reaction>
</comment>
<feature type="domain" description="UDP-glucose/GDP-mannose dehydrogenase C-terminal" evidence="12">
    <location>
        <begin position="340"/>
        <end position="441"/>
    </location>
</feature>
<evidence type="ECO:0000256" key="8">
    <source>
        <dbReference type="PIRNR" id="PIRNR000124"/>
    </source>
</evidence>
<evidence type="ECO:0000256" key="9">
    <source>
        <dbReference type="PIRSR" id="PIRSR500134-1"/>
    </source>
</evidence>
<feature type="binding site" evidence="10">
    <location>
        <position position="228"/>
    </location>
    <ligand>
        <name>substrate</name>
    </ligand>
</feature>
<dbReference type="SUPFAM" id="SSF51735">
    <property type="entry name" value="NAD(P)-binding Rossmann-fold domains"/>
    <property type="match status" value="1"/>
</dbReference>
<feature type="binding site" evidence="11">
    <location>
        <position position="354"/>
    </location>
    <ligand>
        <name>NAD(+)</name>
        <dbReference type="ChEBI" id="CHEBI:57540"/>
    </ligand>
</feature>
<evidence type="ECO:0000256" key="3">
    <source>
        <dbReference type="ARBA" id="ARBA00012954"/>
    </source>
</evidence>
<keyword evidence="5 8" id="KW-0520">NAD</keyword>
<evidence type="ECO:0000259" key="12">
    <source>
        <dbReference type="SMART" id="SM00984"/>
    </source>
</evidence>
<feature type="binding site" evidence="10">
    <location>
        <begin position="173"/>
        <end position="176"/>
    </location>
    <ligand>
        <name>substrate</name>
    </ligand>
</feature>
<evidence type="ECO:0000256" key="5">
    <source>
        <dbReference type="ARBA" id="ARBA00023027"/>
    </source>
</evidence>
<dbReference type="InterPro" id="IPR008927">
    <property type="entry name" value="6-PGluconate_DH-like_C_sf"/>
</dbReference>
<feature type="active site" description="Nucleophile" evidence="9">
    <location>
        <position position="284"/>
    </location>
</feature>
<dbReference type="GO" id="GO:0003979">
    <property type="term" value="F:UDP-glucose 6-dehydrogenase activity"/>
    <property type="evidence" value="ECO:0007669"/>
    <property type="project" value="UniProtKB-EC"/>
</dbReference>
<dbReference type="PIRSF" id="PIRSF500134">
    <property type="entry name" value="UDPglc_DH_bac"/>
    <property type="match status" value="1"/>
</dbReference>
<dbReference type="Pfam" id="PF03720">
    <property type="entry name" value="UDPG_MGDP_dh_C"/>
    <property type="match status" value="1"/>
</dbReference>
<dbReference type="FunFam" id="1.20.5.100:FF:000001">
    <property type="entry name" value="UDP-glucose 6-dehydrogenase"/>
    <property type="match status" value="1"/>
</dbReference>
<feature type="binding site" evidence="11">
    <location>
        <position position="287"/>
    </location>
    <ligand>
        <name>NAD(+)</name>
        <dbReference type="ChEBI" id="CHEBI:57540"/>
    </ligand>
</feature>
<comment type="function">
    <text evidence="7">Catalyzes the conversion of UDP-glucose into UDP-glucuronate, one of the precursors of teichuronic acid.</text>
</comment>
<proteinExistence type="inferred from homology"/>
<evidence type="ECO:0000313" key="14">
    <source>
        <dbReference type="Proteomes" id="UP000500953"/>
    </source>
</evidence>
<dbReference type="Pfam" id="PF00984">
    <property type="entry name" value="UDPG_MGDP_dh"/>
    <property type="match status" value="1"/>
</dbReference>
<comment type="pathway">
    <text evidence="1">Nucleotide-sugar biosynthesis; UDP-alpha-D-glucuronate biosynthesis; UDP-alpha-D-glucuronate from UDP-alpha-D-glucose: step 1/1.</text>
</comment>
<feature type="binding site" evidence="11">
    <location>
        <position position="106"/>
    </location>
    <ligand>
        <name>NAD(+)</name>
        <dbReference type="ChEBI" id="CHEBI:57540"/>
    </ligand>
</feature>
<evidence type="ECO:0000256" key="11">
    <source>
        <dbReference type="PIRSR" id="PIRSR500134-3"/>
    </source>
</evidence>
<dbReference type="InterPro" id="IPR036291">
    <property type="entry name" value="NAD(P)-bd_dom_sf"/>
</dbReference>
<dbReference type="RefSeq" id="WP_167491381.1">
    <property type="nucleotide sequence ID" value="NZ_CP046173.1"/>
</dbReference>
<dbReference type="GO" id="GO:0051287">
    <property type="term" value="F:NAD binding"/>
    <property type="evidence" value="ECO:0007669"/>
    <property type="project" value="InterPro"/>
</dbReference>
<dbReference type="SMART" id="SM00984">
    <property type="entry name" value="UDPG_MGDP_dh_C"/>
    <property type="match status" value="1"/>
</dbReference>
<evidence type="ECO:0000256" key="2">
    <source>
        <dbReference type="ARBA" id="ARBA00006601"/>
    </source>
</evidence>
<dbReference type="Proteomes" id="UP000500953">
    <property type="component" value="Chromosome"/>
</dbReference>
<name>A0A6G9YZ61_9NOCA</name>
<gene>
    <name evidence="13" type="ORF">F6W96_09355</name>
</gene>
<evidence type="ECO:0000256" key="1">
    <source>
        <dbReference type="ARBA" id="ARBA00004701"/>
    </source>
</evidence>
<dbReference type="UniPathway" id="UPA00038">
    <property type="reaction ID" value="UER00491"/>
</dbReference>
<feature type="binding site" evidence="11">
    <location>
        <position position="55"/>
    </location>
    <ligand>
        <name>NAD(+)</name>
        <dbReference type="ChEBI" id="CHEBI:57540"/>
    </ligand>
</feature>
<sequence>MQRALIVAVVAGCHHGGGPVTRVTVLGLGYLGTTHAACMAELGFEVLGVDSDPERVSALAVGKSPFFEPGLNDLVAQHVATGRLRVTQSLAEAAEFGDVHFICVGTPQRRGGYEMDLRAVAAVVEGICPHISCPALLVGKSTVPVGTADRLTARVRQVAPAGAAVEVAWNPEFLREGSAIADTLHPNRIILGVASASAERILRSIYQPISDRDIPVIVTDLATAELSKLAANAFLATKISFINAMAEICEASGADVRQLSTVLSHDPRIGNQFITPGLGFGGGCLPKDLRALIACAEGLGSAASTAFLVEIDRINARRRQRTVDLARELCGGALAGKRVALWGAAFKPNSDDIRDSPALAVAESVRAEGAEVTVYDPRANDNARKLHPFLTYAEDPVDAAVDADVLVHATEWDLFRDMDPRAVGQVVAGRRVVDGRGTLDPSRWRDAGWTYRALGEASAPIATRGHTA</sequence>
<dbReference type="Pfam" id="PF03721">
    <property type="entry name" value="UDPG_MGDP_dh_N"/>
    <property type="match status" value="1"/>
</dbReference>
<evidence type="ECO:0000256" key="4">
    <source>
        <dbReference type="ARBA" id="ARBA00023002"/>
    </source>
</evidence>
<evidence type="ECO:0000313" key="13">
    <source>
        <dbReference type="EMBL" id="QIS18460.1"/>
    </source>
</evidence>
<keyword evidence="4 8" id="KW-0560">Oxidoreductase</keyword>
<evidence type="ECO:0000256" key="10">
    <source>
        <dbReference type="PIRSR" id="PIRSR500134-2"/>
    </source>
</evidence>
<dbReference type="InterPro" id="IPR014027">
    <property type="entry name" value="UDP-Glc/GDP-Man_DH_C"/>
</dbReference>
<dbReference type="SUPFAM" id="SSF52413">
    <property type="entry name" value="UDP-glucose/GDP-mannose dehydrogenase C-terminal domain"/>
    <property type="match status" value="1"/>
</dbReference>
<dbReference type="InterPro" id="IPR014026">
    <property type="entry name" value="UDP-Glc/GDP-Man_DH_dimer"/>
</dbReference>
<reference evidence="13 14" key="1">
    <citation type="journal article" date="2019" name="ACS Chem. Biol.">
        <title>Identification and Mobilization of a Cryptic Antibiotic Biosynthesis Gene Locus from a Human-Pathogenic Nocardia Isolate.</title>
        <authorList>
            <person name="Herisse M."/>
            <person name="Ishida K."/>
            <person name="Porter J.L."/>
            <person name="Howden B."/>
            <person name="Hertweck C."/>
            <person name="Stinear T.P."/>
            <person name="Pidot S.J."/>
        </authorList>
    </citation>
    <scope>NUCLEOTIDE SEQUENCE [LARGE SCALE GENOMIC DNA]</scope>
    <source>
        <strain evidence="13 14">AUSMDU00012715</strain>
    </source>
</reference>
<protein>
    <recommendedName>
        <fullName evidence="3 8">UDP-glucose 6-dehydrogenase</fullName>
        <ecNumber evidence="3 8">1.1.1.22</ecNumber>
    </recommendedName>
</protein>
<dbReference type="InterPro" id="IPR017476">
    <property type="entry name" value="UDP-Glc/GDP-Man"/>
</dbReference>
<dbReference type="PIRSF" id="PIRSF000124">
    <property type="entry name" value="UDPglc_GDPman_dh"/>
    <property type="match status" value="1"/>
</dbReference>
<dbReference type="InterPro" id="IPR036220">
    <property type="entry name" value="UDP-Glc/GDP-Man_DH_C_sf"/>
</dbReference>
<dbReference type="AlphaFoldDB" id="A0A6G9YZ61"/>
<dbReference type="InterPro" id="IPR001732">
    <property type="entry name" value="UDP-Glc/GDP-Man_DH_N"/>
</dbReference>
<dbReference type="EC" id="1.1.1.22" evidence="3 8"/>
<dbReference type="PANTHER" id="PTHR43750:SF3">
    <property type="entry name" value="UDP-GLUCOSE 6-DEHYDROGENASE TUAD"/>
    <property type="match status" value="1"/>
</dbReference>
<dbReference type="EMBL" id="CP046173">
    <property type="protein sequence ID" value="QIS18460.1"/>
    <property type="molecule type" value="Genomic_DNA"/>
</dbReference>
<evidence type="ECO:0000256" key="6">
    <source>
        <dbReference type="ARBA" id="ARBA00047473"/>
    </source>
</evidence>
<comment type="similarity">
    <text evidence="2 8">Belongs to the UDP-glucose/GDP-mannose dehydrogenase family.</text>
</comment>
<dbReference type="GO" id="GO:0006065">
    <property type="term" value="P:UDP-glucuronate biosynthetic process"/>
    <property type="evidence" value="ECO:0007669"/>
    <property type="project" value="UniProtKB-UniPathway"/>
</dbReference>
<feature type="binding site" evidence="11">
    <location>
        <position position="50"/>
    </location>
    <ligand>
        <name>NAD(+)</name>
        <dbReference type="ChEBI" id="CHEBI:57540"/>
    </ligand>
</feature>
<dbReference type="PANTHER" id="PTHR43750">
    <property type="entry name" value="UDP-GLUCOSE 6-DEHYDROGENASE TUAD"/>
    <property type="match status" value="1"/>
</dbReference>
<evidence type="ECO:0000256" key="7">
    <source>
        <dbReference type="ARBA" id="ARBA00053241"/>
    </source>
</evidence>
<dbReference type="NCBIfam" id="TIGR03026">
    <property type="entry name" value="NDP-sugDHase"/>
    <property type="match status" value="1"/>
</dbReference>
<dbReference type="Gene3D" id="1.20.5.100">
    <property type="entry name" value="Cytochrome c1, transmembrane anchor, C-terminal"/>
    <property type="match status" value="1"/>
</dbReference>
<dbReference type="Gene3D" id="3.40.50.720">
    <property type="entry name" value="NAD(P)-binding Rossmann-like Domain"/>
    <property type="match status" value="2"/>
</dbReference>
<feature type="binding site" evidence="10">
    <location>
        <begin position="273"/>
        <end position="277"/>
    </location>
    <ligand>
        <name>substrate</name>
    </ligand>
</feature>
<feature type="binding site" evidence="11">
    <location>
        <position position="176"/>
    </location>
    <ligand>
        <name>NAD(+)</name>
        <dbReference type="ChEBI" id="CHEBI:57540"/>
    </ligand>
</feature>
<feature type="binding site" evidence="10">
    <location>
        <position position="347"/>
    </location>
    <ligand>
        <name>substrate</name>
    </ligand>
</feature>
<dbReference type="InterPro" id="IPR028357">
    <property type="entry name" value="UDPglc_DH_bac"/>
</dbReference>
<dbReference type="SUPFAM" id="SSF48179">
    <property type="entry name" value="6-phosphogluconate dehydrogenase C-terminal domain-like"/>
    <property type="match status" value="1"/>
</dbReference>
<feature type="binding site" evidence="11">
    <location>
        <position position="142"/>
    </location>
    <ligand>
        <name>NAD(+)</name>
        <dbReference type="ChEBI" id="CHEBI:57540"/>
    </ligand>
</feature>